<evidence type="ECO:0000256" key="5">
    <source>
        <dbReference type="ARBA" id="ARBA00022692"/>
    </source>
</evidence>
<dbReference type="GO" id="GO:0046428">
    <property type="term" value="F:1,4-dihydroxy-2-naphthoate polyprenyltransferase activity"/>
    <property type="evidence" value="ECO:0007669"/>
    <property type="project" value="UniProtKB-UniRule"/>
</dbReference>
<keyword evidence="7 8" id="KW-0472">Membrane</keyword>
<feature type="transmembrane region" description="Helical" evidence="8">
    <location>
        <begin position="128"/>
        <end position="147"/>
    </location>
</feature>
<dbReference type="HAMAP" id="MF_01937">
    <property type="entry name" value="MenA_1"/>
    <property type="match status" value="1"/>
</dbReference>
<dbReference type="InterPro" id="IPR004657">
    <property type="entry name" value="MenA"/>
</dbReference>
<reference evidence="10 11" key="1">
    <citation type="submission" date="2017-02" db="EMBL/GenBank/DDBJ databases">
        <authorList>
            <person name="Peterson S.W."/>
        </authorList>
    </citation>
    <scope>NUCLEOTIDE SEQUENCE [LARGE SCALE GENOMIC DNA]</scope>
    <source>
        <strain evidence="10 11">ATCC 700135</strain>
    </source>
</reference>
<dbReference type="Gene3D" id="1.10.357.140">
    <property type="entry name" value="UbiA prenyltransferase"/>
    <property type="match status" value="1"/>
</dbReference>
<feature type="transmembrane region" description="Helical" evidence="8">
    <location>
        <begin position="96"/>
        <end position="122"/>
    </location>
</feature>
<dbReference type="GO" id="GO:0009234">
    <property type="term" value="P:menaquinone biosynthetic process"/>
    <property type="evidence" value="ECO:0007669"/>
    <property type="project" value="UniProtKB-UniRule"/>
</dbReference>
<dbReference type="UniPathway" id="UPA00079">
    <property type="reaction ID" value="UER00168"/>
</dbReference>
<dbReference type="NCBIfam" id="TIGR00751">
    <property type="entry name" value="menA"/>
    <property type="match status" value="1"/>
</dbReference>
<dbReference type="EMBL" id="FUWL01000005">
    <property type="protein sequence ID" value="SJZ41496.1"/>
    <property type="molecule type" value="Genomic_DNA"/>
</dbReference>
<evidence type="ECO:0000256" key="7">
    <source>
        <dbReference type="ARBA" id="ARBA00023136"/>
    </source>
</evidence>
<dbReference type="RefSeq" id="WP_025837738.1">
    <property type="nucleotide sequence ID" value="NZ_FUWL01000005.1"/>
</dbReference>
<dbReference type="EC" id="2.5.1.74" evidence="8 9"/>
<dbReference type="Gene3D" id="1.20.120.1780">
    <property type="entry name" value="UbiA prenyltransferase"/>
    <property type="match status" value="1"/>
</dbReference>
<comment type="subcellular location">
    <subcellularLocation>
        <location evidence="8">Cell membrane</location>
        <topology evidence="8">Multi-pass membrane protein</topology>
    </subcellularLocation>
    <subcellularLocation>
        <location evidence="1">Membrane</location>
        <topology evidence="1">Multi-pass membrane protein</topology>
    </subcellularLocation>
</comment>
<dbReference type="GO" id="GO:0042371">
    <property type="term" value="P:vitamin K biosynthetic process"/>
    <property type="evidence" value="ECO:0007669"/>
    <property type="project" value="TreeGrafter"/>
</dbReference>
<evidence type="ECO:0000313" key="10">
    <source>
        <dbReference type="EMBL" id="SJZ41496.1"/>
    </source>
</evidence>
<evidence type="ECO:0000256" key="2">
    <source>
        <dbReference type="ARBA" id="ARBA00022428"/>
    </source>
</evidence>
<comment type="catalytic activity">
    <reaction evidence="8">
        <text>an all-trans-polyprenyl diphosphate + 1,4-dihydroxy-2-naphthoate + H(+) = a 2-demethylmenaquinol + CO2 + diphosphate</text>
        <dbReference type="Rhea" id="RHEA:26478"/>
        <dbReference type="Rhea" id="RHEA-COMP:9563"/>
        <dbReference type="Rhea" id="RHEA-COMP:9564"/>
        <dbReference type="ChEBI" id="CHEBI:11173"/>
        <dbReference type="ChEBI" id="CHEBI:15378"/>
        <dbReference type="ChEBI" id="CHEBI:16526"/>
        <dbReference type="ChEBI" id="CHEBI:33019"/>
        <dbReference type="ChEBI" id="CHEBI:55437"/>
        <dbReference type="ChEBI" id="CHEBI:58914"/>
        <dbReference type="EC" id="2.5.1.74"/>
    </reaction>
</comment>
<comment type="similarity">
    <text evidence="8">Belongs to the MenA family. Type 1 subfamily.</text>
</comment>
<dbReference type="Proteomes" id="UP000189956">
    <property type="component" value="Unassembled WGS sequence"/>
</dbReference>
<keyword evidence="3 8" id="KW-1003">Cell membrane</keyword>
<evidence type="ECO:0000256" key="6">
    <source>
        <dbReference type="ARBA" id="ARBA00022989"/>
    </source>
</evidence>
<evidence type="ECO:0000256" key="9">
    <source>
        <dbReference type="NCBIfam" id="TIGR00751"/>
    </source>
</evidence>
<proteinExistence type="inferred from homology"/>
<dbReference type="GO" id="GO:0005886">
    <property type="term" value="C:plasma membrane"/>
    <property type="evidence" value="ECO:0007669"/>
    <property type="project" value="UniProtKB-SubCell"/>
</dbReference>
<feature type="transmembrane region" description="Helical" evidence="8">
    <location>
        <begin position="186"/>
        <end position="206"/>
    </location>
</feature>
<dbReference type="PANTHER" id="PTHR13929:SF0">
    <property type="entry name" value="UBIA PRENYLTRANSFERASE DOMAIN-CONTAINING PROTEIN 1"/>
    <property type="match status" value="1"/>
</dbReference>
<dbReference type="AlphaFoldDB" id="A0A1T4KGJ9"/>
<dbReference type="PIRSF" id="PIRSF005355">
    <property type="entry name" value="UBIAD1"/>
    <property type="match status" value="1"/>
</dbReference>
<feature type="transmembrane region" description="Helical" evidence="8">
    <location>
        <begin position="55"/>
        <end position="75"/>
    </location>
</feature>
<dbReference type="Pfam" id="PF01040">
    <property type="entry name" value="UbiA"/>
    <property type="match status" value="1"/>
</dbReference>
<evidence type="ECO:0000256" key="8">
    <source>
        <dbReference type="HAMAP-Rule" id="MF_01937"/>
    </source>
</evidence>
<dbReference type="InterPro" id="IPR000537">
    <property type="entry name" value="UbiA_prenyltransferase"/>
</dbReference>
<comment type="function">
    <text evidence="8">Conversion of 1,4-dihydroxy-2-naphthoate (DHNA) to demethylmenaquinone (DMK).</text>
</comment>
<feature type="transmembrane region" description="Helical" evidence="8">
    <location>
        <begin position="26"/>
        <end position="49"/>
    </location>
</feature>
<organism evidence="10 11">
    <name type="scientific">Porphyromonas cangingivalis</name>
    <dbReference type="NCBI Taxonomy" id="36874"/>
    <lineage>
        <taxon>Bacteria</taxon>
        <taxon>Pseudomonadati</taxon>
        <taxon>Bacteroidota</taxon>
        <taxon>Bacteroidia</taxon>
        <taxon>Bacteroidales</taxon>
        <taxon>Porphyromonadaceae</taxon>
        <taxon>Porphyromonas</taxon>
    </lineage>
</organism>
<gene>
    <name evidence="8" type="primary">menA</name>
    <name evidence="10" type="ORF">SAMN02745205_00720</name>
</gene>
<feature type="transmembrane region" description="Helical" evidence="8">
    <location>
        <begin position="234"/>
        <end position="251"/>
    </location>
</feature>
<sequence length="309" mass="33461">MNSSGTVSNNLSTPPSRRSFLKTWWYAIRPHTLGASIAPLIIAGGALWADESFRFLEYFLCLIVALSAQISSNIANDYFDYKGGKDTADRVGFERLLTKGVVTPGQMFGALVITTLTCALAGGILVWMGGWIILLIGLATLLGIFAYSSGPFPLSHHGLGDLAVVIFFGLIPVLGTYYVVAGPPPLHLMFLALGIGLWEANILVVNNYRDYQEDSKSGKKTIIVRMGVKSGPRLYALNTLLSIFVIMLGLYTEGSTIAAIIVALLLTFVCFVAVYGIQKLKGKRLNGLLKFTNKVAILMSIILSLSLIF</sequence>
<keyword evidence="6 8" id="KW-1133">Transmembrane helix</keyword>
<evidence type="ECO:0000256" key="1">
    <source>
        <dbReference type="ARBA" id="ARBA00004141"/>
    </source>
</evidence>
<accession>A0A1T4KGJ9</accession>
<keyword evidence="2 8" id="KW-0474">Menaquinone biosynthesis</keyword>
<evidence type="ECO:0000256" key="3">
    <source>
        <dbReference type="ARBA" id="ARBA00022475"/>
    </source>
</evidence>
<comment type="pathway">
    <text evidence="8">Quinol/quinone metabolism; menaquinone biosynthesis; menaquinol from 1,4-dihydroxy-2-naphthoate: step 1/2.</text>
</comment>
<keyword evidence="4 8" id="KW-0808">Transferase</keyword>
<dbReference type="PANTHER" id="PTHR13929">
    <property type="entry name" value="1,4-DIHYDROXY-2-NAPHTHOATE OCTAPRENYLTRANSFERASE"/>
    <property type="match status" value="1"/>
</dbReference>
<evidence type="ECO:0000313" key="11">
    <source>
        <dbReference type="Proteomes" id="UP000189956"/>
    </source>
</evidence>
<dbReference type="InterPro" id="IPR044878">
    <property type="entry name" value="UbiA_sf"/>
</dbReference>
<feature type="transmembrane region" description="Helical" evidence="8">
    <location>
        <begin position="288"/>
        <end position="308"/>
    </location>
</feature>
<dbReference type="CDD" id="cd13962">
    <property type="entry name" value="PT_UbiA_UBIAD1"/>
    <property type="match status" value="1"/>
</dbReference>
<protein>
    <recommendedName>
        <fullName evidence="8 9">1,4-dihydroxy-2-naphthoate octaprenyltransferase</fullName>
        <shortName evidence="8">DHNA-octaprenyltransferase</shortName>
        <ecNumber evidence="8 9">2.5.1.74</ecNumber>
    </recommendedName>
</protein>
<dbReference type="InterPro" id="IPR026046">
    <property type="entry name" value="UBIAD1"/>
</dbReference>
<keyword evidence="5 8" id="KW-0812">Transmembrane</keyword>
<feature type="transmembrane region" description="Helical" evidence="8">
    <location>
        <begin position="159"/>
        <end position="180"/>
    </location>
</feature>
<name>A0A1T4KGJ9_PORCN</name>
<feature type="transmembrane region" description="Helical" evidence="8">
    <location>
        <begin position="257"/>
        <end position="276"/>
    </location>
</feature>
<evidence type="ECO:0000256" key="4">
    <source>
        <dbReference type="ARBA" id="ARBA00022679"/>
    </source>
</evidence>